<dbReference type="Gene3D" id="6.10.280.130">
    <property type="match status" value="1"/>
</dbReference>
<dbReference type="InterPro" id="IPR032858">
    <property type="entry name" value="CcoP_N"/>
</dbReference>
<reference evidence="22" key="1">
    <citation type="submission" date="2022-06" db="EMBL/GenBank/DDBJ databases">
        <title>Alkalimarinus sp. nov., isolated from gut of a Alitta virens.</title>
        <authorList>
            <person name="Yang A.I."/>
            <person name="Shin N.-R."/>
        </authorList>
    </citation>
    <scope>NUCLEOTIDE SEQUENCE</scope>
    <source>
        <strain evidence="22">A2M4</strain>
    </source>
</reference>
<evidence type="ECO:0000256" key="20">
    <source>
        <dbReference type="SAM" id="Phobius"/>
    </source>
</evidence>
<keyword evidence="4 19" id="KW-0813">Transport</keyword>
<evidence type="ECO:0000256" key="11">
    <source>
        <dbReference type="ARBA" id="ARBA00022737"/>
    </source>
</evidence>
<evidence type="ECO:0000256" key="6">
    <source>
        <dbReference type="ARBA" id="ARBA00022519"/>
    </source>
</evidence>
<dbReference type="SUPFAM" id="SSF46626">
    <property type="entry name" value="Cytochrome c"/>
    <property type="match status" value="2"/>
</dbReference>
<evidence type="ECO:0000256" key="4">
    <source>
        <dbReference type="ARBA" id="ARBA00022448"/>
    </source>
</evidence>
<comment type="cofactor">
    <cofactor evidence="19">
        <name>heme c</name>
        <dbReference type="ChEBI" id="CHEBI:61717"/>
    </cofactor>
    <text evidence="19">Binds 2 heme C groups per subunit.</text>
</comment>
<gene>
    <name evidence="22" type="primary">ccoP</name>
    <name evidence="22" type="ORF">NKI27_11180</name>
</gene>
<dbReference type="PIRSF" id="PIRSF000006">
    <property type="entry name" value="Cbb3-Cox_fixP"/>
    <property type="match status" value="1"/>
</dbReference>
<feature type="transmembrane region" description="Helical" evidence="20">
    <location>
        <begin position="7"/>
        <end position="25"/>
    </location>
</feature>
<comment type="subcellular location">
    <subcellularLocation>
        <location evidence="1 19">Cell inner membrane</location>
    </subcellularLocation>
</comment>
<keyword evidence="17 19" id="KW-0406">Ion transport</keyword>
<dbReference type="InterPro" id="IPR050597">
    <property type="entry name" value="Cytochrome_c_Oxidase_Subunit"/>
</dbReference>
<dbReference type="InterPro" id="IPR004678">
    <property type="entry name" value="Cyt_c_oxidase_cbb3_su3"/>
</dbReference>
<evidence type="ECO:0000313" key="23">
    <source>
        <dbReference type="Proteomes" id="UP001163739"/>
    </source>
</evidence>
<evidence type="ECO:0000256" key="10">
    <source>
        <dbReference type="ARBA" id="ARBA00022723"/>
    </source>
</evidence>
<dbReference type="Pfam" id="PF13442">
    <property type="entry name" value="Cytochrome_CBB3"/>
    <property type="match status" value="2"/>
</dbReference>
<evidence type="ECO:0000256" key="3">
    <source>
        <dbReference type="ARBA" id="ARBA00006113"/>
    </source>
</evidence>
<evidence type="ECO:0000256" key="18">
    <source>
        <dbReference type="ARBA" id="ARBA00023136"/>
    </source>
</evidence>
<keyword evidence="14 20" id="KW-1133">Transmembrane helix</keyword>
<evidence type="ECO:0000256" key="9">
    <source>
        <dbReference type="ARBA" id="ARBA00022692"/>
    </source>
</evidence>
<evidence type="ECO:0000256" key="13">
    <source>
        <dbReference type="ARBA" id="ARBA00022982"/>
    </source>
</evidence>
<dbReference type="EMBL" id="CP100390">
    <property type="protein sequence ID" value="UZE94648.1"/>
    <property type="molecule type" value="Genomic_DNA"/>
</dbReference>
<dbReference type="NCBIfam" id="TIGR00782">
    <property type="entry name" value="ccoP"/>
    <property type="match status" value="1"/>
</dbReference>
<evidence type="ECO:0000256" key="14">
    <source>
        <dbReference type="ARBA" id="ARBA00022989"/>
    </source>
</evidence>
<evidence type="ECO:0000256" key="7">
    <source>
        <dbReference type="ARBA" id="ARBA00022617"/>
    </source>
</evidence>
<dbReference type="InterPro" id="IPR038414">
    <property type="entry name" value="CcoP_N_sf"/>
</dbReference>
<feature type="transmembrane region" description="Helical" evidence="20">
    <location>
        <begin position="58"/>
        <end position="77"/>
    </location>
</feature>
<feature type="domain" description="Cytochrome c" evidence="21">
    <location>
        <begin position="126"/>
        <end position="207"/>
    </location>
</feature>
<evidence type="ECO:0000256" key="1">
    <source>
        <dbReference type="ARBA" id="ARBA00004533"/>
    </source>
</evidence>
<comment type="pathway">
    <text evidence="2 19">Energy metabolism; oxidative phosphorylation.</text>
</comment>
<dbReference type="PANTHER" id="PTHR33751:SF1">
    <property type="entry name" value="CBB3-TYPE CYTOCHROME C OXIDASE SUBUNIT FIXP"/>
    <property type="match status" value="1"/>
</dbReference>
<comment type="subunit">
    <text evidence="19">Component of the cbb3-type cytochrome c oxidase.</text>
</comment>
<keyword evidence="16 19" id="KW-0408">Iron</keyword>
<comment type="similarity">
    <text evidence="3 19">Belongs to the CcoP / FixP family.</text>
</comment>
<comment type="function">
    <text evidence="19">C-type cytochrome. Part of the cbb3-type cytochrome c oxidase complex.</text>
</comment>
<name>A0ABY6MXT2_9ALTE</name>
<accession>A0ABY6MXT2</accession>
<keyword evidence="7 19" id="KW-0349">Heme</keyword>
<dbReference type="InterPro" id="IPR009056">
    <property type="entry name" value="Cyt_c-like_dom"/>
</dbReference>
<evidence type="ECO:0000256" key="2">
    <source>
        <dbReference type="ARBA" id="ARBA00004673"/>
    </source>
</evidence>
<dbReference type="Gene3D" id="1.10.760.10">
    <property type="entry name" value="Cytochrome c-like domain"/>
    <property type="match status" value="2"/>
</dbReference>
<evidence type="ECO:0000256" key="17">
    <source>
        <dbReference type="ARBA" id="ARBA00023065"/>
    </source>
</evidence>
<dbReference type="PANTHER" id="PTHR33751">
    <property type="entry name" value="CBB3-TYPE CYTOCHROME C OXIDASE SUBUNIT FIXP"/>
    <property type="match status" value="1"/>
</dbReference>
<evidence type="ECO:0000256" key="5">
    <source>
        <dbReference type="ARBA" id="ARBA00022475"/>
    </source>
</evidence>
<keyword evidence="10 19" id="KW-0479">Metal-binding</keyword>
<dbReference type="RefSeq" id="WP_265046141.1">
    <property type="nucleotide sequence ID" value="NZ_CP100390.1"/>
</dbReference>
<evidence type="ECO:0000256" key="15">
    <source>
        <dbReference type="ARBA" id="ARBA00023002"/>
    </source>
</evidence>
<keyword evidence="5 19" id="KW-1003">Cell membrane</keyword>
<keyword evidence="11" id="KW-0677">Repeat</keyword>
<evidence type="ECO:0000256" key="19">
    <source>
        <dbReference type="PIRNR" id="PIRNR000006"/>
    </source>
</evidence>
<keyword evidence="23" id="KW-1185">Reference proteome</keyword>
<keyword evidence="6 19" id="KW-0997">Cell inner membrane</keyword>
<protein>
    <recommendedName>
        <fullName evidence="19">Cbb3-type cytochrome c oxidase subunit</fullName>
    </recommendedName>
</protein>
<organism evidence="22 23">
    <name type="scientific">Alkalimarinus alittae</name>
    <dbReference type="NCBI Taxonomy" id="2961619"/>
    <lineage>
        <taxon>Bacteria</taxon>
        <taxon>Pseudomonadati</taxon>
        <taxon>Pseudomonadota</taxon>
        <taxon>Gammaproteobacteria</taxon>
        <taxon>Alteromonadales</taxon>
        <taxon>Alteromonadaceae</taxon>
        <taxon>Alkalimarinus</taxon>
    </lineage>
</organism>
<proteinExistence type="inferred from homology"/>
<sequence>MSSFWNAWIIIISLGSVFGCWWLLFATRKGQKNNTESEATTGHVYDGIEEYDNPLPKWWFYMFMGTIFFALAYYALYPGLGSYKGLLGWTSTGQWEQEVADADAKYGPIFEAFAEKSIEELATDDAALKVGQRLFANNCAICHGSTARGSVGFPNLADNDWLYGGDPDTIKQTIAHGRNGNMPAKGLNPAMTKSDIADLTNYLLSFSNRATDNASSERGAEMFQTACSACHGADAKGTPAMGAPNLTDNVWLYGSTPTMIMQTIEYGRAGVMPAHNDLLGEEKVHVLAAYIYSLSQGK</sequence>
<keyword evidence="15 19" id="KW-0560">Oxidoreductase</keyword>
<evidence type="ECO:0000259" key="21">
    <source>
        <dbReference type="PROSITE" id="PS51007"/>
    </source>
</evidence>
<evidence type="ECO:0000256" key="16">
    <source>
        <dbReference type="ARBA" id="ARBA00023004"/>
    </source>
</evidence>
<keyword evidence="9 20" id="KW-0812">Transmembrane</keyword>
<keyword evidence="13 19" id="KW-0249">Electron transport</keyword>
<evidence type="ECO:0000256" key="12">
    <source>
        <dbReference type="ARBA" id="ARBA00022781"/>
    </source>
</evidence>
<dbReference type="Proteomes" id="UP001163739">
    <property type="component" value="Chromosome"/>
</dbReference>
<dbReference type="Pfam" id="PF14715">
    <property type="entry name" value="FixP_N"/>
    <property type="match status" value="1"/>
</dbReference>
<dbReference type="InterPro" id="IPR036909">
    <property type="entry name" value="Cyt_c-like_dom_sf"/>
</dbReference>
<evidence type="ECO:0000313" key="22">
    <source>
        <dbReference type="EMBL" id="UZE94648.1"/>
    </source>
</evidence>
<keyword evidence="18 19" id="KW-0472">Membrane</keyword>
<keyword evidence="8 19" id="KW-0679">Respiratory chain</keyword>
<keyword evidence="12 19" id="KW-0375">Hydrogen ion transport</keyword>
<dbReference type="PROSITE" id="PS51007">
    <property type="entry name" value="CYTC"/>
    <property type="match status" value="2"/>
</dbReference>
<evidence type="ECO:0000256" key="8">
    <source>
        <dbReference type="ARBA" id="ARBA00022660"/>
    </source>
</evidence>
<feature type="domain" description="Cytochrome c" evidence="21">
    <location>
        <begin position="214"/>
        <end position="295"/>
    </location>
</feature>